<protein>
    <recommendedName>
        <fullName evidence="4">TonB-dependent receptor</fullName>
    </recommendedName>
</protein>
<dbReference type="PANTHER" id="PTHR47234:SF3">
    <property type="entry name" value="SECRETIN_TONB SHORT N-TERMINAL DOMAIN-CONTAINING PROTEIN"/>
    <property type="match status" value="1"/>
</dbReference>
<gene>
    <name evidence="2" type="ORF">CWS33_31210</name>
</gene>
<proteinExistence type="predicted"/>
<sequence>MYRTTLNLLAGAIALGLTAGAAGAAETADTGKDSTTLGTVLVTGSNIKRSDTAGPNPVQIVSREQIEQTGRSTLTDVLRNLSANAG</sequence>
<name>A0AAP8LA31_ECOLX</name>
<reference evidence="2 3" key="1">
    <citation type="submission" date="2017-12" db="EMBL/GenBank/DDBJ databases">
        <title>Rapid rising of carbapenem-resistant Enterobacteriaceae(CRE) and emergence of colistin resistance genemcr-1 in CRE in the hospital of Henan, China.</title>
        <authorList>
            <person name="Sun Q."/>
            <person name="Zhang R."/>
            <person name="Li Y."/>
            <person name="Shen Y."/>
            <person name="Zhang Y."/>
            <person name="Yang J."/>
            <person name="Shu L."/>
            <person name="Zhou H."/>
            <person name="Wang Y."/>
            <person name="Wang B."/>
            <person name="Shen Z."/>
        </authorList>
    </citation>
    <scope>NUCLEOTIDE SEQUENCE [LARGE SCALE GENOMIC DNA]</scope>
    <source>
        <strain evidence="2 3">3512</strain>
    </source>
</reference>
<dbReference type="SUPFAM" id="SSF56935">
    <property type="entry name" value="Porins"/>
    <property type="match status" value="1"/>
</dbReference>
<accession>A0AAP8LA31</accession>
<feature type="non-terminal residue" evidence="2">
    <location>
        <position position="86"/>
    </location>
</feature>
<feature type="signal peptide" evidence="1">
    <location>
        <begin position="1"/>
        <end position="24"/>
    </location>
</feature>
<comment type="caution">
    <text evidence="2">The sequence shown here is derived from an EMBL/GenBank/DDBJ whole genome shotgun (WGS) entry which is preliminary data.</text>
</comment>
<evidence type="ECO:0000313" key="2">
    <source>
        <dbReference type="EMBL" id="PKD78259.1"/>
    </source>
</evidence>
<dbReference type="PANTHER" id="PTHR47234">
    <property type="match status" value="1"/>
</dbReference>
<dbReference type="EMBL" id="PITP01000831">
    <property type="protein sequence ID" value="PKD78259.1"/>
    <property type="molecule type" value="Genomic_DNA"/>
</dbReference>
<evidence type="ECO:0008006" key="4">
    <source>
        <dbReference type="Google" id="ProtNLM"/>
    </source>
</evidence>
<dbReference type="InterPro" id="IPR037066">
    <property type="entry name" value="Plug_dom_sf"/>
</dbReference>
<dbReference type="AlphaFoldDB" id="A0AAP8LA31"/>
<dbReference type="Proteomes" id="UP000233549">
    <property type="component" value="Unassembled WGS sequence"/>
</dbReference>
<dbReference type="RefSeq" id="WP_141086397.1">
    <property type="nucleotide sequence ID" value="NZ_PITP01000831.1"/>
</dbReference>
<organism evidence="2 3">
    <name type="scientific">Escherichia coli</name>
    <dbReference type="NCBI Taxonomy" id="562"/>
    <lineage>
        <taxon>Bacteria</taxon>
        <taxon>Pseudomonadati</taxon>
        <taxon>Pseudomonadota</taxon>
        <taxon>Gammaproteobacteria</taxon>
        <taxon>Enterobacterales</taxon>
        <taxon>Enterobacteriaceae</taxon>
        <taxon>Escherichia</taxon>
    </lineage>
</organism>
<evidence type="ECO:0000313" key="3">
    <source>
        <dbReference type="Proteomes" id="UP000233549"/>
    </source>
</evidence>
<feature type="chain" id="PRO_5042891340" description="TonB-dependent receptor" evidence="1">
    <location>
        <begin position="25"/>
        <end position="86"/>
    </location>
</feature>
<dbReference type="Gene3D" id="2.170.130.10">
    <property type="entry name" value="TonB-dependent receptor, plug domain"/>
    <property type="match status" value="1"/>
</dbReference>
<keyword evidence="1" id="KW-0732">Signal</keyword>
<evidence type="ECO:0000256" key="1">
    <source>
        <dbReference type="SAM" id="SignalP"/>
    </source>
</evidence>